<dbReference type="AlphaFoldDB" id="A0A7K4BZJ1"/>
<evidence type="ECO:0000256" key="1">
    <source>
        <dbReference type="SAM" id="Phobius"/>
    </source>
</evidence>
<protein>
    <submittedName>
        <fullName evidence="2">Uncharacterized protein</fullName>
    </submittedName>
</protein>
<dbReference type="Proteomes" id="UP000526302">
    <property type="component" value="Unassembled WGS sequence"/>
</dbReference>
<keyword evidence="1" id="KW-0472">Membrane</keyword>
<evidence type="ECO:0000313" key="2">
    <source>
        <dbReference type="EMBL" id="NMA44612.1"/>
    </source>
</evidence>
<gene>
    <name evidence="2" type="ORF">GX950_02265</name>
</gene>
<comment type="caution">
    <text evidence="2">The sequence shown here is derived from an EMBL/GenBank/DDBJ whole genome shotgun (WGS) entry which is preliminary data.</text>
</comment>
<dbReference type="EMBL" id="JAAZKV010000018">
    <property type="protein sequence ID" value="NMA44612.1"/>
    <property type="molecule type" value="Genomic_DNA"/>
</dbReference>
<feature type="transmembrane region" description="Helical" evidence="1">
    <location>
        <begin position="243"/>
        <end position="267"/>
    </location>
</feature>
<accession>A0A7K4BZJ1</accession>
<name>A0A7K4BZJ1_9ARCH</name>
<reference evidence="2 3" key="1">
    <citation type="journal article" date="2020" name="Biotechnol. Biofuels">
        <title>New insights from the biogas microbiome by comprehensive genome-resolved metagenomics of nearly 1600 species originating from multiple anaerobic digesters.</title>
        <authorList>
            <person name="Campanaro S."/>
            <person name="Treu L."/>
            <person name="Rodriguez-R L.M."/>
            <person name="Kovalovszki A."/>
            <person name="Ziels R.M."/>
            <person name="Maus I."/>
            <person name="Zhu X."/>
            <person name="Kougias P.G."/>
            <person name="Basile A."/>
            <person name="Luo G."/>
            <person name="Schluter A."/>
            <person name="Konstantinidis K.T."/>
            <person name="Angelidaki I."/>
        </authorList>
    </citation>
    <scope>NUCLEOTIDE SEQUENCE [LARGE SCALE GENOMIC DNA]</scope>
    <source>
        <strain evidence="2">AS22ysBPME_79</strain>
    </source>
</reference>
<keyword evidence="1" id="KW-0812">Transmembrane</keyword>
<organism evidence="2 3">
    <name type="scientific">Candidatus Iainarchaeum sp</name>
    <dbReference type="NCBI Taxonomy" id="3101447"/>
    <lineage>
        <taxon>Archaea</taxon>
        <taxon>Candidatus Iainarchaeota</taxon>
        <taxon>Candidatus Iainarchaeia</taxon>
        <taxon>Candidatus Iainarchaeales</taxon>
        <taxon>Candidatus Iainarchaeaceae</taxon>
        <taxon>Candidatus Iainarchaeum</taxon>
    </lineage>
</organism>
<proteinExistence type="predicted"/>
<keyword evidence="1" id="KW-1133">Transmembrane helix</keyword>
<sequence>MYLSSPLLPINASIPKINQQIKEKLTKLDWREKEIEIKQPTLILVPYFLYNYHYYTEHKDDKKEIIKDTFDGVLVIDGHSIKIEEDLVELIKHSWSKSTQTTPKEKFQEKWNNINKNQQNEVIQLKTAEYFGVPKQNVIITSTRKVLLAYYLIKVKVAGKEFEIKINTLNEEIIGMDKILPREKGYTELTKDTLNDLKKPKNWWIYTKELFSDTKKTIQKKIKNKPETKTKQKKSFPKIKIDLSIFSTKAVLILIIILALFLIYLALFT</sequence>
<evidence type="ECO:0000313" key="3">
    <source>
        <dbReference type="Proteomes" id="UP000526302"/>
    </source>
</evidence>